<evidence type="ECO:0000259" key="2">
    <source>
        <dbReference type="Pfam" id="PF19291"/>
    </source>
</evidence>
<proteinExistence type="predicted"/>
<dbReference type="SUPFAM" id="SSF48208">
    <property type="entry name" value="Six-hairpin glycosidases"/>
    <property type="match status" value="1"/>
</dbReference>
<dbReference type="InterPro" id="IPR008928">
    <property type="entry name" value="6-hairpin_glycosidase_sf"/>
</dbReference>
<dbReference type="Proteomes" id="UP000199639">
    <property type="component" value="Unassembled WGS sequence"/>
</dbReference>
<evidence type="ECO:0000313" key="4">
    <source>
        <dbReference type="EMBL" id="TFB76037.1"/>
    </source>
</evidence>
<reference evidence="4 6" key="2">
    <citation type="submission" date="2019-03" db="EMBL/GenBank/DDBJ databases">
        <title>Genomics of glacier-inhabiting Cryobacterium strains.</title>
        <authorList>
            <person name="Liu Q."/>
            <person name="Xin Y.-H."/>
        </authorList>
    </citation>
    <scope>NUCLEOTIDE SEQUENCE [LARGE SCALE GENOMIC DNA]</scope>
    <source>
        <strain evidence="4 6">Hh8</strain>
    </source>
</reference>
<keyword evidence="4" id="KW-0378">Hydrolase</keyword>
<dbReference type="STRING" id="1424659.SAMN05216368_10993"/>
<dbReference type="AlphaFoldDB" id="A0A4R8V1F0"/>
<dbReference type="Pfam" id="PF19291">
    <property type="entry name" value="TREH_N"/>
    <property type="match status" value="1"/>
</dbReference>
<dbReference type="GO" id="GO:0004553">
    <property type="term" value="F:hydrolase activity, hydrolyzing O-glycosyl compounds"/>
    <property type="evidence" value="ECO:0007669"/>
    <property type="project" value="UniProtKB-ARBA"/>
</dbReference>
<dbReference type="Gene3D" id="1.50.10.10">
    <property type="match status" value="1"/>
</dbReference>
<protein>
    <submittedName>
        <fullName evidence="3">Glucoamylase (Glucan-1,4-alpha-glucosidase), GH15 family</fullName>
    </submittedName>
    <submittedName>
        <fullName evidence="4">Glycoside hydrolase family 15 protein</fullName>
    </submittedName>
</protein>
<dbReference type="PANTHER" id="PTHR31616">
    <property type="entry name" value="TREHALASE"/>
    <property type="match status" value="1"/>
</dbReference>
<sequence length="614" mass="67526">MALNIEDYALISDCHSAGLVGRDGSIDWLCLPRYDSASLFGALLGDENHGRWLLAPADMTATAVRSYQGDTFVLSTVWTTATGQVEVLDFMPHGDGRADLVRRVRGISGTVQMVQDLRFRFGYATTVPWVRQLKGEKVRGLVAIAGPDAIVVRGPKLRASDHRHVSHFEVTADETVDAQMTWYPSHREVPPAIDIDAVHASTCAWWQNWASSCSHEGPLRAEVVRSLLVLRALTHEQTGGIVAAATTSLPEQAGGTRNWDYRYVWLRDASLTLEVLLSHGYEVEADGWRAWLLRAIAGDPCDVQIMYGLSGERYLPERELTSLPGYDGASPVRVGNGAVDQFQSDVIGEVMVALHAARAAGVQENEFSWPLQRALMGFLEKNWRRADQGIWEVRGQAREFTHSRVMVWAAFDRAVRGIEKYGLDGPLDRWKTLRDEVRADIESRGFDVIRNSYVQYYGSTEVDASLLVLPQVGFCAPTDPRMLGTVAAIEADLSHNGLLLRYRTRAAVDGLPPGEHPFLACSFWLVEQYAASGRLDDATALMDTLLGFVNDVGLLSEEYDVTNGHQMGNTPQALSHLALVRAADAIMASRAASVLADSAASTEAARRSHRLIVG</sequence>
<feature type="domain" description="GH15-like" evidence="1">
    <location>
        <begin position="222"/>
        <end position="532"/>
    </location>
</feature>
<dbReference type="InterPro" id="IPR045582">
    <property type="entry name" value="Trehalase-like_N"/>
</dbReference>
<dbReference type="RefSeq" id="WP_092341402.1">
    <property type="nucleotide sequence ID" value="NZ_FNIB01000009.1"/>
</dbReference>
<dbReference type="GO" id="GO:0005975">
    <property type="term" value="P:carbohydrate metabolic process"/>
    <property type="evidence" value="ECO:0007669"/>
    <property type="project" value="InterPro"/>
</dbReference>
<name>A0A4R8V1F0_9MICO</name>
<evidence type="ECO:0000313" key="6">
    <source>
        <dbReference type="Proteomes" id="UP000298252"/>
    </source>
</evidence>
<reference evidence="3 5" key="1">
    <citation type="submission" date="2016-10" db="EMBL/GenBank/DDBJ databases">
        <authorList>
            <person name="Varghese N."/>
            <person name="Submissions S."/>
        </authorList>
    </citation>
    <scope>NUCLEOTIDE SEQUENCE [LARGE SCALE GENOMIC DNA]</scope>
    <source>
        <strain evidence="3 5">CGMCC 1.11215</strain>
    </source>
</reference>
<feature type="domain" description="Trehalase-like N-terminal" evidence="2">
    <location>
        <begin position="2"/>
        <end position="126"/>
    </location>
</feature>
<dbReference type="InterPro" id="IPR012341">
    <property type="entry name" value="6hp_glycosidase-like_sf"/>
</dbReference>
<organism evidence="3 5">
    <name type="scientific">Cryobacterium flavum</name>
    <dbReference type="NCBI Taxonomy" id="1424659"/>
    <lineage>
        <taxon>Bacteria</taxon>
        <taxon>Bacillati</taxon>
        <taxon>Actinomycetota</taxon>
        <taxon>Actinomycetes</taxon>
        <taxon>Micrococcales</taxon>
        <taxon>Microbacteriaceae</taxon>
        <taxon>Cryobacterium</taxon>
    </lineage>
</organism>
<accession>A0A4R8V1F0</accession>
<dbReference type="PANTHER" id="PTHR31616:SF0">
    <property type="entry name" value="GLUCAN 1,4-ALPHA-GLUCOSIDASE"/>
    <property type="match status" value="1"/>
</dbReference>
<dbReference type="EMBL" id="FNIB01000009">
    <property type="protein sequence ID" value="SDO03117.1"/>
    <property type="molecule type" value="Genomic_DNA"/>
</dbReference>
<evidence type="ECO:0000313" key="5">
    <source>
        <dbReference type="Proteomes" id="UP000199639"/>
    </source>
</evidence>
<evidence type="ECO:0000259" key="1">
    <source>
        <dbReference type="Pfam" id="PF00723"/>
    </source>
</evidence>
<dbReference type="Proteomes" id="UP000298252">
    <property type="component" value="Unassembled WGS sequence"/>
</dbReference>
<dbReference type="EMBL" id="SOFD01000028">
    <property type="protein sequence ID" value="TFB76037.1"/>
    <property type="molecule type" value="Genomic_DNA"/>
</dbReference>
<gene>
    <name evidence="4" type="ORF">E3O21_11290</name>
    <name evidence="3" type="ORF">SAMN05216368_10993</name>
</gene>
<feature type="domain" description="GH15-like" evidence="1">
    <location>
        <begin position="538"/>
        <end position="583"/>
    </location>
</feature>
<dbReference type="InterPro" id="IPR011613">
    <property type="entry name" value="GH15-like"/>
</dbReference>
<keyword evidence="6" id="KW-1185">Reference proteome</keyword>
<dbReference type="Pfam" id="PF00723">
    <property type="entry name" value="Glyco_hydro_15"/>
    <property type="match status" value="2"/>
</dbReference>
<evidence type="ECO:0000313" key="3">
    <source>
        <dbReference type="EMBL" id="SDO03117.1"/>
    </source>
</evidence>